<proteinExistence type="predicted"/>
<dbReference type="Proteomes" id="UP000006000">
    <property type="component" value="Unassembled WGS sequence"/>
</dbReference>
<comment type="caution">
    <text evidence="1">The sequence shown here is derived from an EMBL/GenBank/DDBJ whole genome shotgun (WGS) entry which is preliminary data.</text>
</comment>
<gene>
    <name evidence="1" type="ORF">EUBVEN_02487</name>
</gene>
<accession>A5Z9U0</accession>
<protein>
    <submittedName>
        <fullName evidence="1">Uncharacterized protein</fullName>
    </submittedName>
</protein>
<name>A5Z9U0_9FIRM</name>
<dbReference type="HOGENOM" id="CLU_2716439_0_0_9"/>
<evidence type="ECO:0000313" key="2">
    <source>
        <dbReference type="Proteomes" id="UP000006000"/>
    </source>
</evidence>
<dbReference type="RefSeq" id="WP_005364019.1">
    <property type="nucleotide sequence ID" value="NZ_DS264286.1"/>
</dbReference>
<dbReference type="OrthoDB" id="2080590at2"/>
<dbReference type="AlphaFoldDB" id="A5Z9U0"/>
<organism evidence="1 2">
    <name type="scientific">Eubacterium ventriosum ATCC 27560</name>
    <dbReference type="NCBI Taxonomy" id="411463"/>
    <lineage>
        <taxon>Bacteria</taxon>
        <taxon>Bacillati</taxon>
        <taxon>Bacillota</taxon>
        <taxon>Clostridia</taxon>
        <taxon>Eubacteriales</taxon>
        <taxon>Eubacteriaceae</taxon>
        <taxon>Eubacterium</taxon>
    </lineage>
</organism>
<dbReference type="EMBL" id="AAVL02000037">
    <property type="protein sequence ID" value="EDM50534.1"/>
    <property type="molecule type" value="Genomic_DNA"/>
</dbReference>
<reference evidence="1 2" key="2">
    <citation type="submission" date="2007-04" db="EMBL/GenBank/DDBJ databases">
        <title>Draft genome sequence of Eubacterium ventriosum (ATCC 27560).</title>
        <authorList>
            <person name="Sudarsanam P."/>
            <person name="Ley R."/>
            <person name="Guruge J."/>
            <person name="Turnbaugh P.J."/>
            <person name="Mahowald M."/>
            <person name="Liep D."/>
            <person name="Gordon J."/>
        </authorList>
    </citation>
    <scope>NUCLEOTIDE SEQUENCE [LARGE SCALE GENOMIC DNA]</scope>
    <source>
        <strain evidence="1 2">ATCC 27560</strain>
    </source>
</reference>
<reference evidence="1 2" key="1">
    <citation type="submission" date="2007-03" db="EMBL/GenBank/DDBJ databases">
        <authorList>
            <person name="Fulton L."/>
            <person name="Clifton S."/>
            <person name="Fulton B."/>
            <person name="Xu J."/>
            <person name="Minx P."/>
            <person name="Pepin K.H."/>
            <person name="Johnson M."/>
            <person name="Thiruvilangam P."/>
            <person name="Bhonagiri V."/>
            <person name="Nash W.E."/>
            <person name="Mardis E.R."/>
            <person name="Wilson R.K."/>
        </authorList>
    </citation>
    <scope>NUCLEOTIDE SEQUENCE [LARGE SCALE GENOMIC DNA]</scope>
    <source>
        <strain evidence="1 2">ATCC 27560</strain>
    </source>
</reference>
<dbReference type="STRING" id="411463.EUBVEN_02487"/>
<evidence type="ECO:0000313" key="1">
    <source>
        <dbReference type="EMBL" id="EDM50534.1"/>
    </source>
</evidence>
<sequence length="72" mass="8387">MMTIHELYDYVIENYGKRKCWISDLATTLNISREDANYLTFFLGYRRGKEGLIKSEIQFISDAGVKAIYAKI</sequence>